<organism evidence="1 2">
    <name type="scientific">Araneus ventricosus</name>
    <name type="common">Orbweaver spider</name>
    <name type="synonym">Epeira ventricosa</name>
    <dbReference type="NCBI Taxonomy" id="182803"/>
    <lineage>
        <taxon>Eukaryota</taxon>
        <taxon>Metazoa</taxon>
        <taxon>Ecdysozoa</taxon>
        <taxon>Arthropoda</taxon>
        <taxon>Chelicerata</taxon>
        <taxon>Arachnida</taxon>
        <taxon>Araneae</taxon>
        <taxon>Araneomorphae</taxon>
        <taxon>Entelegynae</taxon>
        <taxon>Araneoidea</taxon>
        <taxon>Araneidae</taxon>
        <taxon>Araneus</taxon>
    </lineage>
</organism>
<sequence>MAGRKIKSPETEELAIPYPVSDPSIYDFERIKADSTLERRLSLTEIESLKQLLGRHPKIFSSDPEKTHLVEHDFELISNKPIRSVSHVSRTERDFEKRN</sequence>
<dbReference type="OrthoDB" id="6355569at2759"/>
<accession>A0A4Y2HMZ8</accession>
<gene>
    <name evidence="1" type="ORF">AVEN_74325_1</name>
</gene>
<name>A0A4Y2HMZ8_ARAVE</name>
<dbReference type="AlphaFoldDB" id="A0A4Y2HMZ8"/>
<comment type="caution">
    <text evidence="1">The sequence shown here is derived from an EMBL/GenBank/DDBJ whole genome shotgun (WGS) entry which is preliminary data.</text>
</comment>
<dbReference type="EMBL" id="BGPR01002044">
    <property type="protein sequence ID" value="GBM66781.1"/>
    <property type="molecule type" value="Genomic_DNA"/>
</dbReference>
<dbReference type="Proteomes" id="UP000499080">
    <property type="component" value="Unassembled WGS sequence"/>
</dbReference>
<proteinExistence type="predicted"/>
<protein>
    <submittedName>
        <fullName evidence="1">Uncharacterized protein</fullName>
    </submittedName>
</protein>
<keyword evidence="2" id="KW-1185">Reference proteome</keyword>
<evidence type="ECO:0000313" key="1">
    <source>
        <dbReference type="EMBL" id="GBM66781.1"/>
    </source>
</evidence>
<reference evidence="1 2" key="1">
    <citation type="journal article" date="2019" name="Sci. Rep.">
        <title>Orb-weaving spider Araneus ventricosus genome elucidates the spidroin gene catalogue.</title>
        <authorList>
            <person name="Kono N."/>
            <person name="Nakamura H."/>
            <person name="Ohtoshi R."/>
            <person name="Moran D.A.P."/>
            <person name="Shinohara A."/>
            <person name="Yoshida Y."/>
            <person name="Fujiwara M."/>
            <person name="Mori M."/>
            <person name="Tomita M."/>
            <person name="Arakawa K."/>
        </authorList>
    </citation>
    <scope>NUCLEOTIDE SEQUENCE [LARGE SCALE GENOMIC DNA]</scope>
</reference>
<evidence type="ECO:0000313" key="2">
    <source>
        <dbReference type="Proteomes" id="UP000499080"/>
    </source>
</evidence>